<comment type="caution">
    <text evidence="3">The sequence shown here is derived from an EMBL/GenBank/DDBJ whole genome shotgun (WGS) entry which is preliminary data.</text>
</comment>
<keyword evidence="4" id="KW-1185">Reference proteome</keyword>
<evidence type="ECO:0000313" key="3">
    <source>
        <dbReference type="EMBL" id="MFD0705022.1"/>
    </source>
</evidence>
<evidence type="ECO:0000313" key="4">
    <source>
        <dbReference type="Proteomes" id="UP001597036"/>
    </source>
</evidence>
<feature type="region of interest" description="Disordered" evidence="1">
    <location>
        <begin position="1"/>
        <end position="73"/>
    </location>
</feature>
<feature type="transmembrane region" description="Helical" evidence="2">
    <location>
        <begin position="126"/>
        <end position="148"/>
    </location>
</feature>
<proteinExistence type="predicted"/>
<accession>A0ABW2Y448</accession>
<name>A0ABW2Y448_9BIFI</name>
<evidence type="ECO:0000256" key="1">
    <source>
        <dbReference type="SAM" id="MobiDB-lite"/>
    </source>
</evidence>
<keyword evidence="2" id="KW-0812">Transmembrane</keyword>
<feature type="transmembrane region" description="Helical" evidence="2">
    <location>
        <begin position="154"/>
        <end position="174"/>
    </location>
</feature>
<dbReference type="Proteomes" id="UP001597036">
    <property type="component" value="Unassembled WGS sequence"/>
</dbReference>
<keyword evidence="2" id="KW-1133">Transmembrane helix</keyword>
<organism evidence="3 4">
    <name type="scientific">Alloscardovia venturai</name>
    <dbReference type="NCBI Taxonomy" id="1769421"/>
    <lineage>
        <taxon>Bacteria</taxon>
        <taxon>Bacillati</taxon>
        <taxon>Actinomycetota</taxon>
        <taxon>Actinomycetes</taxon>
        <taxon>Bifidobacteriales</taxon>
        <taxon>Bifidobacteriaceae</taxon>
        <taxon>Alloscardovia</taxon>
    </lineage>
</organism>
<feature type="region of interest" description="Disordered" evidence="1">
    <location>
        <begin position="88"/>
        <end position="108"/>
    </location>
</feature>
<dbReference type="RefSeq" id="WP_377938723.1">
    <property type="nucleotide sequence ID" value="NZ_JBHTHQ010000021.1"/>
</dbReference>
<feature type="transmembrane region" description="Helical" evidence="2">
    <location>
        <begin position="212"/>
        <end position="233"/>
    </location>
</feature>
<evidence type="ECO:0000256" key="2">
    <source>
        <dbReference type="SAM" id="Phobius"/>
    </source>
</evidence>
<protein>
    <submittedName>
        <fullName evidence="3">Uncharacterized protein</fullName>
    </submittedName>
</protein>
<keyword evidence="2" id="KW-0472">Membrane</keyword>
<gene>
    <name evidence="3" type="ORF">ACFQY8_04605</name>
</gene>
<reference evidence="4" key="1">
    <citation type="journal article" date="2019" name="Int. J. Syst. Evol. Microbiol.">
        <title>The Global Catalogue of Microorganisms (GCM) 10K type strain sequencing project: providing services to taxonomists for standard genome sequencing and annotation.</title>
        <authorList>
            <consortium name="The Broad Institute Genomics Platform"/>
            <consortium name="The Broad Institute Genome Sequencing Center for Infectious Disease"/>
            <person name="Wu L."/>
            <person name="Ma J."/>
        </authorList>
    </citation>
    <scope>NUCLEOTIDE SEQUENCE [LARGE SCALE GENOMIC DNA]</scope>
    <source>
        <strain evidence="4">CCM 8604</strain>
    </source>
</reference>
<dbReference type="EMBL" id="JBHTHQ010000021">
    <property type="protein sequence ID" value="MFD0705022.1"/>
    <property type="molecule type" value="Genomic_DNA"/>
</dbReference>
<sequence length="276" mass="31247">MANRAERRAEAKRQRRGQDQSQQGNIRSRAGLLDEQSLQDRSLRLQSKSKGEWKPSSSVQQHEVGSEIIPSADPTVTAVSAEKKEIKKERKLRERARKQLEREEVQREKEAAERTRVPRFAHSPRWWGSLSSWIVAGLSVVSMIVMAVLKAPAWSYSIPVIVLVISLIVLAVIARSEPTNYYDQLAQLDRMDDIRQVQLSAYRKPAAHNLGWWVRLLNWGIIILAGCGFISFLFWTPGIWVISGVVIVFAVGILNLFIVSRPSSENPHLDQYGTAI</sequence>
<feature type="compositionally biased region" description="Basic and acidic residues" evidence="1">
    <location>
        <begin position="1"/>
        <end position="18"/>
    </location>
</feature>
<feature type="transmembrane region" description="Helical" evidence="2">
    <location>
        <begin position="239"/>
        <end position="259"/>
    </location>
</feature>